<dbReference type="Proteomes" id="UP000007882">
    <property type="component" value="Chromosome"/>
</dbReference>
<name>I0H5R7_ACTM4</name>
<gene>
    <name evidence="1" type="ordered locus">AMIS_31340</name>
</gene>
<keyword evidence="2" id="KW-1185">Reference proteome</keyword>
<dbReference type="Pfam" id="PF19691">
    <property type="entry name" value="DUF6192"/>
    <property type="match status" value="1"/>
</dbReference>
<dbReference type="eggNOG" id="ENOG5033VCJ">
    <property type="taxonomic scope" value="Bacteria"/>
</dbReference>
<evidence type="ECO:0000313" key="1">
    <source>
        <dbReference type="EMBL" id="BAL88354.1"/>
    </source>
</evidence>
<protein>
    <recommendedName>
        <fullName evidence="3">RacO protein</fullName>
    </recommendedName>
</protein>
<organism evidence="1 2">
    <name type="scientific">Actinoplanes missouriensis (strain ATCC 14538 / DSM 43046 / CBS 188.64 / JCM 3121 / NBRC 102363 / NCIMB 12654 / NRRL B-3342 / UNCC 431)</name>
    <dbReference type="NCBI Taxonomy" id="512565"/>
    <lineage>
        <taxon>Bacteria</taxon>
        <taxon>Bacillati</taxon>
        <taxon>Actinomycetota</taxon>
        <taxon>Actinomycetes</taxon>
        <taxon>Micromonosporales</taxon>
        <taxon>Micromonosporaceae</taxon>
        <taxon>Actinoplanes</taxon>
    </lineage>
</organism>
<dbReference type="AlphaFoldDB" id="I0H5R7"/>
<evidence type="ECO:0000313" key="2">
    <source>
        <dbReference type="Proteomes" id="UP000007882"/>
    </source>
</evidence>
<evidence type="ECO:0008006" key="3">
    <source>
        <dbReference type="Google" id="ProtNLM"/>
    </source>
</evidence>
<dbReference type="InterPro" id="IPR045683">
    <property type="entry name" value="DUF6192"/>
</dbReference>
<dbReference type="PATRIC" id="fig|512565.3.peg.3130"/>
<accession>I0H5R7</accession>
<dbReference type="RefSeq" id="WP_014443249.1">
    <property type="nucleotide sequence ID" value="NC_017093.1"/>
</dbReference>
<sequence length="284" mass="31668">MTSWGAQSRELVREHGRIQFKLGDNALEIEPMGPHGGSQPHQVPGLGVTEALRMFAEDIVVSPNTMKDWRWVASRWPAKQRRDDVPFHIHRVLASIADADQRFAVIAEPPMLARTGERRWTEDEAKRRLGWQVSRPETVQEKVNAVHALVDDDEVATRVATDLLRRPEVAARAMSDTTARHLVNRAQADQARQGTELVRQRTPALQHIEHTREFLDLVGACAQFVASAGRIVPGLRGQNYTEDEKATVQRNLARVRAAADWIEGAVATGQVTPEEGLARLLAGE</sequence>
<proteinExistence type="predicted"/>
<dbReference type="EMBL" id="AP012319">
    <property type="protein sequence ID" value="BAL88354.1"/>
    <property type="molecule type" value="Genomic_DNA"/>
</dbReference>
<dbReference type="HOGENOM" id="CLU_071595_0_0_11"/>
<reference evidence="1 2" key="1">
    <citation type="submission" date="2012-02" db="EMBL/GenBank/DDBJ databases">
        <title>Complete genome sequence of Actinoplanes missouriensis 431 (= NBRC 102363).</title>
        <authorList>
            <person name="Ohnishi Y."/>
            <person name="Ishikawa J."/>
            <person name="Sekine M."/>
            <person name="Hosoyama A."/>
            <person name="Harada T."/>
            <person name="Narita H."/>
            <person name="Hata T."/>
            <person name="Konno Y."/>
            <person name="Tutikane K."/>
            <person name="Fujita N."/>
            <person name="Horinouchi S."/>
            <person name="Hayakawa M."/>
        </authorList>
    </citation>
    <scope>NUCLEOTIDE SEQUENCE [LARGE SCALE GENOMIC DNA]</scope>
    <source>
        <strain evidence="2">ATCC 14538 / DSM 43046 / CBS 188.64 / JCM 3121 / NBRC 102363 / NCIMB 12654 / NRRL B-3342 / UNCC 431</strain>
    </source>
</reference>
<dbReference type="KEGG" id="ams:AMIS_31340"/>